<dbReference type="EMBL" id="BART01001771">
    <property type="protein sequence ID" value="GAG73120.1"/>
    <property type="molecule type" value="Genomic_DNA"/>
</dbReference>
<evidence type="ECO:0000256" key="1">
    <source>
        <dbReference type="SAM" id="Coils"/>
    </source>
</evidence>
<evidence type="ECO:0000313" key="2">
    <source>
        <dbReference type="EMBL" id="GAG73120.1"/>
    </source>
</evidence>
<name>X0ZTG9_9ZZZZ</name>
<protein>
    <submittedName>
        <fullName evidence="2">Uncharacterized protein</fullName>
    </submittedName>
</protein>
<keyword evidence="1" id="KW-0175">Coiled coil</keyword>
<gene>
    <name evidence="2" type="ORF">S01H4_05937</name>
</gene>
<reference evidence="2" key="1">
    <citation type="journal article" date="2014" name="Front. Microbiol.">
        <title>High frequency of phylogenetically diverse reductive dehalogenase-homologous genes in deep subseafloor sedimentary metagenomes.</title>
        <authorList>
            <person name="Kawai M."/>
            <person name="Futagami T."/>
            <person name="Toyoda A."/>
            <person name="Takaki Y."/>
            <person name="Nishi S."/>
            <person name="Hori S."/>
            <person name="Arai W."/>
            <person name="Tsubouchi T."/>
            <person name="Morono Y."/>
            <person name="Uchiyama I."/>
            <person name="Ito T."/>
            <person name="Fujiyama A."/>
            <person name="Inagaki F."/>
            <person name="Takami H."/>
        </authorList>
    </citation>
    <scope>NUCLEOTIDE SEQUENCE</scope>
    <source>
        <strain evidence="2">Expedition CK06-06</strain>
    </source>
</reference>
<dbReference type="AlphaFoldDB" id="X0ZTG9"/>
<comment type="caution">
    <text evidence="2">The sequence shown here is derived from an EMBL/GenBank/DDBJ whole genome shotgun (WGS) entry which is preliminary data.</text>
</comment>
<feature type="coiled-coil region" evidence="1">
    <location>
        <begin position="12"/>
        <end position="46"/>
    </location>
</feature>
<sequence length="46" mass="5603">MTLDFDMKELSGEISAEELEEKRKKINEYEKKIEKQIQEMQKLLEE</sequence>
<accession>X0ZTG9</accession>
<proteinExistence type="predicted"/>
<organism evidence="2">
    <name type="scientific">marine sediment metagenome</name>
    <dbReference type="NCBI Taxonomy" id="412755"/>
    <lineage>
        <taxon>unclassified sequences</taxon>
        <taxon>metagenomes</taxon>
        <taxon>ecological metagenomes</taxon>
    </lineage>
</organism>